<keyword evidence="3 6" id="KW-0812">Transmembrane</keyword>
<dbReference type="PANTHER" id="PTHR30250:SF11">
    <property type="entry name" value="O-ANTIGEN TRANSPORTER-RELATED"/>
    <property type="match status" value="1"/>
</dbReference>
<organism evidence="7 8">
    <name type="scientific">Polaribacter sejongensis</name>
    <dbReference type="NCBI Taxonomy" id="985043"/>
    <lineage>
        <taxon>Bacteria</taxon>
        <taxon>Pseudomonadati</taxon>
        <taxon>Bacteroidota</taxon>
        <taxon>Flavobacteriia</taxon>
        <taxon>Flavobacteriales</taxon>
        <taxon>Flavobacteriaceae</taxon>
    </lineage>
</organism>
<evidence type="ECO:0008006" key="9">
    <source>
        <dbReference type="Google" id="ProtNLM"/>
    </source>
</evidence>
<evidence type="ECO:0000313" key="8">
    <source>
        <dbReference type="Proteomes" id="UP000232721"/>
    </source>
</evidence>
<reference evidence="7 8" key="1">
    <citation type="submission" date="2017-02" db="EMBL/GenBank/DDBJ databases">
        <title>Trade-off between light-utilization and light-protection in marine flavobacteria.</title>
        <authorList>
            <person name="Kumagai Y."/>
            <person name="Yoshizawa S."/>
            <person name="Kogure K."/>
            <person name="Iwasaki W."/>
        </authorList>
    </citation>
    <scope>NUCLEOTIDE SEQUENCE [LARGE SCALE GENOMIC DNA]</scope>
    <source>
        <strain evidence="7 8">KCTC 23670</strain>
    </source>
</reference>
<evidence type="ECO:0000256" key="3">
    <source>
        <dbReference type="ARBA" id="ARBA00022692"/>
    </source>
</evidence>
<evidence type="ECO:0000256" key="5">
    <source>
        <dbReference type="ARBA" id="ARBA00023136"/>
    </source>
</evidence>
<sequence>MRINFKTFKHFFTLSFGSLISLFINVLILLSFSRIYNKEHFGDYAIFISVVSLMSIMATFRIEHLIVLEKTIIEAAYLSEICKKIIKIFSFLSFLLTLILYFFAIPFFSQPPFIWLLIPISIFSLSHITIFLSWNNKIKNYKLISTYKVFQAVFVGVVGVLFGFFLKDYGLIIAYIIGLFSSFLLFNFNYKKSIKKFNFGYASFKEIRGVFIDNKKYIKSSLGLEFFNTVSKYIPNFILNAYYGTGIVGVYDMTLKVLNIPKNIISLNIGELYYQKASVFYHKSKESFSKITIQTFCTLFLIGFISYLPFIFFGKELFTFVLGDKWKLSGEFSEVIAFWFLLLFVSSPMAYIFYIMKTLKKLFWFIFISFFIKSIVLWYLVLQKNEIDTVYYYTIICVVLEIILCLIILKQTLYKNKII</sequence>
<keyword evidence="2" id="KW-1003">Cell membrane</keyword>
<feature type="transmembrane region" description="Helical" evidence="6">
    <location>
        <begin position="391"/>
        <end position="409"/>
    </location>
</feature>
<feature type="transmembrane region" description="Helical" evidence="6">
    <location>
        <begin position="44"/>
        <end position="67"/>
    </location>
</feature>
<feature type="transmembrane region" description="Helical" evidence="6">
    <location>
        <begin position="291"/>
        <end position="312"/>
    </location>
</feature>
<dbReference type="PANTHER" id="PTHR30250">
    <property type="entry name" value="PST FAMILY PREDICTED COLANIC ACID TRANSPORTER"/>
    <property type="match status" value="1"/>
</dbReference>
<evidence type="ECO:0000313" key="7">
    <source>
        <dbReference type="EMBL" id="AUC20758.1"/>
    </source>
</evidence>
<evidence type="ECO:0000256" key="4">
    <source>
        <dbReference type="ARBA" id="ARBA00022989"/>
    </source>
</evidence>
<feature type="transmembrane region" description="Helical" evidence="6">
    <location>
        <begin position="114"/>
        <end position="134"/>
    </location>
</feature>
<feature type="transmembrane region" description="Helical" evidence="6">
    <location>
        <begin position="12"/>
        <end position="32"/>
    </location>
</feature>
<name>A0ABN5F0Z8_9FLAO</name>
<protein>
    <recommendedName>
        <fullName evidence="9">Sugar isomerase</fullName>
    </recommendedName>
</protein>
<dbReference type="EMBL" id="CP019336">
    <property type="protein sequence ID" value="AUC20758.1"/>
    <property type="molecule type" value="Genomic_DNA"/>
</dbReference>
<proteinExistence type="predicted"/>
<gene>
    <name evidence="7" type="ORF">BTO15_00910</name>
</gene>
<keyword evidence="4 6" id="KW-1133">Transmembrane helix</keyword>
<feature type="transmembrane region" description="Helical" evidence="6">
    <location>
        <begin position="88"/>
        <end position="108"/>
    </location>
</feature>
<feature type="transmembrane region" description="Helical" evidence="6">
    <location>
        <begin position="362"/>
        <end position="379"/>
    </location>
</feature>
<evidence type="ECO:0000256" key="2">
    <source>
        <dbReference type="ARBA" id="ARBA00022475"/>
    </source>
</evidence>
<feature type="transmembrane region" description="Helical" evidence="6">
    <location>
        <begin position="146"/>
        <end position="166"/>
    </location>
</feature>
<keyword evidence="8" id="KW-1185">Reference proteome</keyword>
<feature type="transmembrane region" description="Helical" evidence="6">
    <location>
        <begin position="172"/>
        <end position="190"/>
    </location>
</feature>
<keyword evidence="5 6" id="KW-0472">Membrane</keyword>
<comment type="subcellular location">
    <subcellularLocation>
        <location evidence="1">Cell membrane</location>
        <topology evidence="1">Multi-pass membrane protein</topology>
    </subcellularLocation>
</comment>
<feature type="transmembrane region" description="Helical" evidence="6">
    <location>
        <begin position="332"/>
        <end position="355"/>
    </location>
</feature>
<evidence type="ECO:0000256" key="6">
    <source>
        <dbReference type="SAM" id="Phobius"/>
    </source>
</evidence>
<accession>A0ABN5F0Z8</accession>
<dbReference type="InterPro" id="IPR050833">
    <property type="entry name" value="Poly_Biosynth_Transport"/>
</dbReference>
<dbReference type="Proteomes" id="UP000232721">
    <property type="component" value="Chromosome"/>
</dbReference>
<evidence type="ECO:0000256" key="1">
    <source>
        <dbReference type="ARBA" id="ARBA00004651"/>
    </source>
</evidence>